<organism evidence="8 9">
    <name type="scientific">Planoprotostelium fungivorum</name>
    <dbReference type="NCBI Taxonomy" id="1890364"/>
    <lineage>
        <taxon>Eukaryota</taxon>
        <taxon>Amoebozoa</taxon>
        <taxon>Evosea</taxon>
        <taxon>Variosea</taxon>
        <taxon>Cavosteliida</taxon>
        <taxon>Cavosteliaceae</taxon>
        <taxon>Planoprotostelium</taxon>
    </lineage>
</organism>
<evidence type="ECO:0000259" key="6">
    <source>
        <dbReference type="PROSITE" id="PS50280"/>
    </source>
</evidence>
<proteinExistence type="predicted"/>
<gene>
    <name evidence="8" type="ORF">PROFUN_09912</name>
</gene>
<dbReference type="CDD" id="cd20071">
    <property type="entry name" value="SET_SMYD"/>
    <property type="match status" value="1"/>
</dbReference>
<dbReference type="GO" id="GO:0008270">
    <property type="term" value="F:zinc ion binding"/>
    <property type="evidence" value="ECO:0007669"/>
    <property type="project" value="UniProtKB-KW"/>
</dbReference>
<evidence type="ECO:0000256" key="3">
    <source>
        <dbReference type="ARBA" id="ARBA00022771"/>
    </source>
</evidence>
<reference evidence="8 9" key="1">
    <citation type="journal article" date="2018" name="Genome Biol. Evol.">
        <title>Multiple Roots of Fruiting Body Formation in Amoebozoa.</title>
        <authorList>
            <person name="Hillmann F."/>
            <person name="Forbes G."/>
            <person name="Novohradska S."/>
            <person name="Ferling I."/>
            <person name="Riege K."/>
            <person name="Groth M."/>
            <person name="Westermann M."/>
            <person name="Marz M."/>
            <person name="Spaller T."/>
            <person name="Winckler T."/>
            <person name="Schaap P."/>
            <person name="Glockner G."/>
        </authorList>
    </citation>
    <scope>NUCLEOTIDE SEQUENCE [LARGE SCALE GENOMIC DNA]</scope>
    <source>
        <strain evidence="8 9">Jena</strain>
    </source>
</reference>
<dbReference type="PANTHER" id="PTHR12197">
    <property type="entry name" value="HISTONE-LYSINE N-METHYLTRANSFERASE SMYD"/>
    <property type="match status" value="1"/>
</dbReference>
<accession>A0A2P6NGA0</accession>
<evidence type="ECO:0000313" key="9">
    <source>
        <dbReference type="Proteomes" id="UP000241769"/>
    </source>
</evidence>
<keyword evidence="9" id="KW-1185">Reference proteome</keyword>
<feature type="domain" description="SET" evidence="6">
    <location>
        <begin position="239"/>
        <end position="359"/>
    </location>
</feature>
<keyword evidence="3 5" id="KW-0863">Zinc-finger</keyword>
<feature type="domain" description="MYND-type" evidence="7">
    <location>
        <begin position="153"/>
        <end position="193"/>
    </location>
</feature>
<evidence type="ECO:0000256" key="4">
    <source>
        <dbReference type="ARBA" id="ARBA00022833"/>
    </source>
</evidence>
<dbReference type="SUPFAM" id="SSF144232">
    <property type="entry name" value="HIT/MYND zinc finger-like"/>
    <property type="match status" value="1"/>
</dbReference>
<dbReference type="InterPro" id="IPR001214">
    <property type="entry name" value="SET_dom"/>
</dbReference>
<dbReference type="STRING" id="1890364.A0A2P6NGA0"/>
<dbReference type="PROSITE" id="PS50865">
    <property type="entry name" value="ZF_MYND_2"/>
    <property type="match status" value="1"/>
</dbReference>
<dbReference type="PROSITE" id="PS01360">
    <property type="entry name" value="ZF_MYND_1"/>
    <property type="match status" value="1"/>
</dbReference>
<dbReference type="InterPro" id="IPR050869">
    <property type="entry name" value="H3K4_H4K5_MeTrfase"/>
</dbReference>
<dbReference type="Pfam" id="PF01753">
    <property type="entry name" value="zf-MYND"/>
    <property type="match status" value="1"/>
</dbReference>
<dbReference type="OrthoDB" id="18366at2759"/>
<comment type="caution">
    <text evidence="8">The sequence shown here is derived from an EMBL/GenBank/DDBJ whole genome shotgun (WGS) entry which is preliminary data.</text>
</comment>
<dbReference type="Gene3D" id="6.10.140.2220">
    <property type="match status" value="1"/>
</dbReference>
<evidence type="ECO:0000259" key="7">
    <source>
        <dbReference type="PROSITE" id="PS50865"/>
    </source>
</evidence>
<evidence type="ECO:0000256" key="2">
    <source>
        <dbReference type="ARBA" id="ARBA00022723"/>
    </source>
</evidence>
<keyword evidence="2" id="KW-0479">Metal-binding</keyword>
<evidence type="ECO:0000313" key="8">
    <source>
        <dbReference type="EMBL" id="PRP82961.1"/>
    </source>
</evidence>
<dbReference type="PROSITE" id="PS50280">
    <property type="entry name" value="SET"/>
    <property type="match status" value="1"/>
</dbReference>
<evidence type="ECO:0000256" key="5">
    <source>
        <dbReference type="PROSITE-ProRule" id="PRU00134"/>
    </source>
</evidence>
<dbReference type="Gene3D" id="2.170.270.10">
    <property type="entry name" value="SET domain"/>
    <property type="match status" value="1"/>
</dbReference>
<dbReference type="PANTHER" id="PTHR12197:SF282">
    <property type="entry name" value="SET DOMAIN-CONTAINING PROTEIN"/>
    <property type="match status" value="1"/>
</dbReference>
<dbReference type="InterPro" id="IPR046341">
    <property type="entry name" value="SET_dom_sf"/>
</dbReference>
<feature type="non-terminal residue" evidence="8">
    <location>
        <position position="453"/>
    </location>
</feature>
<protein>
    <recommendedName>
        <fullName evidence="10">SET domain-containing protein</fullName>
    </recommendedName>
</protein>
<dbReference type="Proteomes" id="UP000241769">
    <property type="component" value="Unassembled WGS sequence"/>
</dbReference>
<sequence>MVICDFGQMWRLVRQRRVDEERISDPAESSYWYTNIRPDRLGLDRVFKMRRTKTPRNGRIVVVDVLSDRPPCLEMADTQHAQEPKNGTSSKKPAPTVNPVAAALMKEFPVTLQATRAKGRHAVAAKALDEGVMVNHEFATSWIVRSPFLRDICHHCNDEIGGGRLQGCERCKWAFYCSTECKAAANDRHQLECSVLPHMIRTATEADCDLDLLRLLFALITSKKREKEGQKEEEKEKGTPFEIVDELISHKESFKKEWLHAVKKGIETLRSHMSQELLSVVDNEQMLELACKINSNSHGFGDVRGRNRDVSLGMAPLTATFFNHSCAPNCIYQGSKGGSLQVRTIRKVNAGEELVVHYVDIFAPRYERRQKLMETKHFWCKCKRCIVPFDQSPDRFLNAYKCRKCKKGHITFDPISKPEDLKNGRSDEEYKCDTCKEEIEPESINEESAKIGQ</sequence>
<dbReference type="AlphaFoldDB" id="A0A2P6NGA0"/>
<dbReference type="EMBL" id="MDYQ01000092">
    <property type="protein sequence ID" value="PRP82961.1"/>
    <property type="molecule type" value="Genomic_DNA"/>
</dbReference>
<name>A0A2P6NGA0_9EUKA</name>
<dbReference type="SUPFAM" id="SSF82199">
    <property type="entry name" value="SET domain"/>
    <property type="match status" value="1"/>
</dbReference>
<comment type="function">
    <text evidence="1">Probable methyltransferase.</text>
</comment>
<keyword evidence="4" id="KW-0862">Zinc</keyword>
<evidence type="ECO:0000256" key="1">
    <source>
        <dbReference type="ARBA" id="ARBA00004038"/>
    </source>
</evidence>
<evidence type="ECO:0008006" key="10">
    <source>
        <dbReference type="Google" id="ProtNLM"/>
    </source>
</evidence>
<dbReference type="Pfam" id="PF00856">
    <property type="entry name" value="SET"/>
    <property type="match status" value="1"/>
</dbReference>
<dbReference type="InParanoid" id="A0A2P6NGA0"/>
<dbReference type="InterPro" id="IPR002893">
    <property type="entry name" value="Znf_MYND"/>
</dbReference>
<dbReference type="Gene3D" id="1.10.220.160">
    <property type="match status" value="1"/>
</dbReference>